<dbReference type="EMBL" id="JADCUA010000017">
    <property type="protein sequence ID" value="KAH9833693.1"/>
    <property type="molecule type" value="Genomic_DNA"/>
</dbReference>
<dbReference type="Gene3D" id="1.25.40.10">
    <property type="entry name" value="Tetratricopeptide repeat domain"/>
    <property type="match status" value="1"/>
</dbReference>
<dbReference type="PROSITE" id="PS50280">
    <property type="entry name" value="SET"/>
    <property type="match status" value="1"/>
</dbReference>
<dbReference type="InterPro" id="IPR053209">
    <property type="entry name" value="Gramillin-biosynth_MTr"/>
</dbReference>
<proteinExistence type="predicted"/>
<gene>
    <name evidence="3" type="ORF">C8Q71DRAFT_874076</name>
</gene>
<dbReference type="Gene3D" id="2.170.270.10">
    <property type="entry name" value="SET domain"/>
    <property type="match status" value="1"/>
</dbReference>
<dbReference type="InterPro" id="IPR011990">
    <property type="entry name" value="TPR-like_helical_dom_sf"/>
</dbReference>
<comment type="caution">
    <text evidence="3">The sequence shown here is derived from an EMBL/GenBank/DDBJ whole genome shotgun (WGS) entry which is preliminary data.</text>
</comment>
<evidence type="ECO:0000259" key="2">
    <source>
        <dbReference type="PROSITE" id="PS50280"/>
    </source>
</evidence>
<protein>
    <recommendedName>
        <fullName evidence="2">SET domain-containing protein</fullName>
    </recommendedName>
</protein>
<keyword evidence="4" id="KW-1185">Reference proteome</keyword>
<evidence type="ECO:0000313" key="4">
    <source>
        <dbReference type="Proteomes" id="UP000814176"/>
    </source>
</evidence>
<dbReference type="InterPro" id="IPR001214">
    <property type="entry name" value="SET_dom"/>
</dbReference>
<dbReference type="SUPFAM" id="SSF82199">
    <property type="entry name" value="SET domain"/>
    <property type="match status" value="1"/>
</dbReference>
<dbReference type="GeneID" id="72009102"/>
<feature type="domain" description="SET" evidence="2">
    <location>
        <begin position="406"/>
        <end position="608"/>
    </location>
</feature>
<dbReference type="PANTHER" id="PTHR47643:SF2">
    <property type="entry name" value="TPR DOMAIN PROTEIN (AFU_ORTHOLOGUE AFUA_5G12710)"/>
    <property type="match status" value="1"/>
</dbReference>
<dbReference type="Pfam" id="PF00856">
    <property type="entry name" value="SET"/>
    <property type="match status" value="1"/>
</dbReference>
<feature type="compositionally biased region" description="Pro residues" evidence="1">
    <location>
        <begin position="498"/>
        <end position="512"/>
    </location>
</feature>
<evidence type="ECO:0000313" key="3">
    <source>
        <dbReference type="EMBL" id="KAH9833693.1"/>
    </source>
</evidence>
<dbReference type="CDD" id="cd20071">
    <property type="entry name" value="SET_SMYD"/>
    <property type="match status" value="1"/>
</dbReference>
<evidence type="ECO:0000256" key="1">
    <source>
        <dbReference type="SAM" id="MobiDB-lite"/>
    </source>
</evidence>
<feature type="region of interest" description="Disordered" evidence="1">
    <location>
        <begin position="24"/>
        <end position="50"/>
    </location>
</feature>
<sequence length="832" mass="93082">MDPQMLTRMMAQMGITPEELAGFMSQFDPSATAARDSLDDSPYDHPPQLSFAATPETIKKYKAWYERDSKKSPTAAPTVPPRLLVQAQEQQREEQEREALAAENGISTRMTVIGFPKHSCKVQLGALKPITRSTMLVRKTHTGSYFLCRSIAPCTKSISIQTIVEDVNGAAQVLSIYNFPTTYEASLAYIDFLFPVGIAMAILEPTFKVVTQGGNPHIRVDSPTDIVFLDPRSDVLRDVHWKTGSQVSRFNAWPSDSDHWKARGNNYFAAGHWLPAAFAYSRGLQCDPDSLALRSNRSEAYLRLNFYSAASADARYVRCAAGAELLLRQKALFREAKAEYGRGRYQKAKSLLEQLHSSHADDSDIVKWIARCTQRLHESLTGVYDWTLLYKQSQTDPHLDVAEYTGPIEVRPMSNRGGGRGIAATRVIDVGELLVVAKPLSLATDAELQSLVLQMTVNLLTSKMDKRSQSANVAYAAQAIYGNPDLHDHAFHLYAGPDYPPPPSSFPPPPVDEPTELDPLKPRHRIDLAQLESICTHNAFGVMPLRPEDRRKPDDLDKLDSSTGLYPLPSLFNHSCAPNSHIVFIGDIMMMRASRTIHRDEEVTSAYMTPTTSYFERRRTLQEGWLMSDICDCRQCQYDRADGEANLRHRGRIAEGFSVDLFSKPLAKLRSLQKKLSATYVAARGPSHPSPALYPLHHAIAETLRSSHTTAGMKDAIKEDMKALEYRGWSVTDDDIGRRSKKARTLTRRGEELAVDTSFLGDPAEPLQAIPPMLRVAQTYFLCDDMMNATRWIKTAQWVLNTSVGGGKELFMMIERPLLKQFDLLDVATRVL</sequence>
<reference evidence="3 4" key="1">
    <citation type="journal article" date="2021" name="Environ. Microbiol.">
        <title>Gene family expansions and transcriptome signatures uncover fungal adaptations to wood decay.</title>
        <authorList>
            <person name="Hage H."/>
            <person name="Miyauchi S."/>
            <person name="Viragh M."/>
            <person name="Drula E."/>
            <person name="Min B."/>
            <person name="Chaduli D."/>
            <person name="Navarro D."/>
            <person name="Favel A."/>
            <person name="Norest M."/>
            <person name="Lesage-Meessen L."/>
            <person name="Balint B."/>
            <person name="Merenyi Z."/>
            <person name="de Eugenio L."/>
            <person name="Morin E."/>
            <person name="Martinez A.T."/>
            <person name="Baldrian P."/>
            <person name="Stursova M."/>
            <person name="Martinez M.J."/>
            <person name="Novotny C."/>
            <person name="Magnuson J.K."/>
            <person name="Spatafora J.W."/>
            <person name="Maurice S."/>
            <person name="Pangilinan J."/>
            <person name="Andreopoulos W."/>
            <person name="LaButti K."/>
            <person name="Hundley H."/>
            <person name="Na H."/>
            <person name="Kuo A."/>
            <person name="Barry K."/>
            <person name="Lipzen A."/>
            <person name="Henrissat B."/>
            <person name="Riley R."/>
            <person name="Ahrendt S."/>
            <person name="Nagy L.G."/>
            <person name="Grigoriev I.V."/>
            <person name="Martin F."/>
            <person name="Rosso M.N."/>
        </authorList>
    </citation>
    <scope>NUCLEOTIDE SEQUENCE [LARGE SCALE GENOMIC DNA]</scope>
    <source>
        <strain evidence="3 4">CIRM-BRFM 1785</strain>
    </source>
</reference>
<dbReference type="RefSeq" id="XP_047776409.1">
    <property type="nucleotide sequence ID" value="XM_047928370.1"/>
</dbReference>
<feature type="region of interest" description="Disordered" evidence="1">
    <location>
        <begin position="497"/>
        <end position="517"/>
    </location>
</feature>
<dbReference type="PANTHER" id="PTHR47643">
    <property type="entry name" value="TPR DOMAIN PROTEIN (AFU_ORTHOLOGUE AFUA_5G12710)"/>
    <property type="match status" value="1"/>
</dbReference>
<organism evidence="3 4">
    <name type="scientific">Rhodofomes roseus</name>
    <dbReference type="NCBI Taxonomy" id="34475"/>
    <lineage>
        <taxon>Eukaryota</taxon>
        <taxon>Fungi</taxon>
        <taxon>Dikarya</taxon>
        <taxon>Basidiomycota</taxon>
        <taxon>Agaricomycotina</taxon>
        <taxon>Agaricomycetes</taxon>
        <taxon>Polyporales</taxon>
        <taxon>Rhodofomes</taxon>
    </lineage>
</organism>
<name>A0ABQ8K8Y9_9APHY</name>
<dbReference type="Proteomes" id="UP000814176">
    <property type="component" value="Unassembled WGS sequence"/>
</dbReference>
<dbReference type="InterPro" id="IPR046341">
    <property type="entry name" value="SET_dom_sf"/>
</dbReference>
<accession>A0ABQ8K8Y9</accession>
<dbReference type="SUPFAM" id="SSF48452">
    <property type="entry name" value="TPR-like"/>
    <property type="match status" value="1"/>
</dbReference>